<evidence type="ECO:0000313" key="11">
    <source>
        <dbReference type="EMBL" id="OXM85429.1"/>
    </source>
</evidence>
<dbReference type="GO" id="GO:0000160">
    <property type="term" value="P:phosphorelay signal transduction system"/>
    <property type="evidence" value="ECO:0007669"/>
    <property type="project" value="UniProtKB-KW"/>
</dbReference>
<name>A0A229URA7_9BACL</name>
<evidence type="ECO:0000256" key="5">
    <source>
        <dbReference type="ARBA" id="ARBA00022741"/>
    </source>
</evidence>
<feature type="domain" description="Histidine kinase" evidence="10">
    <location>
        <begin position="254"/>
        <end position="467"/>
    </location>
</feature>
<dbReference type="PROSITE" id="PS50109">
    <property type="entry name" value="HIS_KIN"/>
    <property type="match status" value="1"/>
</dbReference>
<accession>A0A229URA7</accession>
<organism evidence="11 12">
    <name type="scientific">Paenibacillus rigui</name>
    <dbReference type="NCBI Taxonomy" id="554312"/>
    <lineage>
        <taxon>Bacteria</taxon>
        <taxon>Bacillati</taxon>
        <taxon>Bacillota</taxon>
        <taxon>Bacilli</taxon>
        <taxon>Bacillales</taxon>
        <taxon>Paenibacillaceae</taxon>
        <taxon>Paenibacillus</taxon>
    </lineage>
</organism>
<keyword evidence="12" id="KW-1185">Reference proteome</keyword>
<feature type="transmembrane region" description="Helical" evidence="9">
    <location>
        <begin position="103"/>
        <end position="125"/>
    </location>
</feature>
<evidence type="ECO:0000256" key="1">
    <source>
        <dbReference type="ARBA" id="ARBA00000085"/>
    </source>
</evidence>
<dbReference type="OrthoDB" id="9121833at2"/>
<evidence type="ECO:0000256" key="8">
    <source>
        <dbReference type="ARBA" id="ARBA00023012"/>
    </source>
</evidence>
<feature type="transmembrane region" description="Helical" evidence="9">
    <location>
        <begin position="167"/>
        <end position="191"/>
    </location>
</feature>
<dbReference type="SUPFAM" id="SSF55874">
    <property type="entry name" value="ATPase domain of HSP90 chaperone/DNA topoisomerase II/histidine kinase"/>
    <property type="match status" value="1"/>
</dbReference>
<dbReference type="GO" id="GO:0004673">
    <property type="term" value="F:protein histidine kinase activity"/>
    <property type="evidence" value="ECO:0007669"/>
    <property type="project" value="UniProtKB-EC"/>
</dbReference>
<dbReference type="GO" id="GO:0005524">
    <property type="term" value="F:ATP binding"/>
    <property type="evidence" value="ECO:0007669"/>
    <property type="project" value="UniProtKB-KW"/>
</dbReference>
<dbReference type="PRINTS" id="PR00344">
    <property type="entry name" value="BCTRLSENSOR"/>
</dbReference>
<keyword evidence="5" id="KW-0547">Nucleotide-binding</keyword>
<evidence type="ECO:0000256" key="6">
    <source>
        <dbReference type="ARBA" id="ARBA00022777"/>
    </source>
</evidence>
<feature type="transmembrane region" description="Helical" evidence="9">
    <location>
        <begin position="211"/>
        <end position="230"/>
    </location>
</feature>
<dbReference type="PANTHER" id="PTHR43065">
    <property type="entry name" value="SENSOR HISTIDINE KINASE"/>
    <property type="match status" value="1"/>
</dbReference>
<dbReference type="InterPro" id="IPR005467">
    <property type="entry name" value="His_kinase_dom"/>
</dbReference>
<evidence type="ECO:0000256" key="3">
    <source>
        <dbReference type="ARBA" id="ARBA00022553"/>
    </source>
</evidence>
<keyword evidence="6" id="KW-0418">Kinase</keyword>
<keyword evidence="3" id="KW-0597">Phosphoprotein</keyword>
<evidence type="ECO:0000313" key="12">
    <source>
        <dbReference type="Proteomes" id="UP000215509"/>
    </source>
</evidence>
<keyword evidence="4" id="KW-0808">Transferase</keyword>
<keyword evidence="9" id="KW-1133">Transmembrane helix</keyword>
<dbReference type="InterPro" id="IPR003594">
    <property type="entry name" value="HATPase_dom"/>
</dbReference>
<dbReference type="RefSeq" id="WP_094015790.1">
    <property type="nucleotide sequence ID" value="NZ_NMQW01000022.1"/>
</dbReference>
<gene>
    <name evidence="11" type="ORF">CF651_15580</name>
</gene>
<dbReference type="SMART" id="SM00387">
    <property type="entry name" value="HATPase_c"/>
    <property type="match status" value="1"/>
</dbReference>
<comment type="catalytic activity">
    <reaction evidence="1">
        <text>ATP + protein L-histidine = ADP + protein N-phospho-L-histidine.</text>
        <dbReference type="EC" id="2.7.13.3"/>
    </reaction>
</comment>
<dbReference type="EC" id="2.7.13.3" evidence="2"/>
<evidence type="ECO:0000256" key="7">
    <source>
        <dbReference type="ARBA" id="ARBA00022840"/>
    </source>
</evidence>
<dbReference type="InterPro" id="IPR004358">
    <property type="entry name" value="Sig_transdc_His_kin-like_C"/>
</dbReference>
<dbReference type="EMBL" id="NMQW01000022">
    <property type="protein sequence ID" value="OXM85429.1"/>
    <property type="molecule type" value="Genomic_DNA"/>
</dbReference>
<feature type="transmembrane region" description="Helical" evidence="9">
    <location>
        <begin position="137"/>
        <end position="155"/>
    </location>
</feature>
<evidence type="ECO:0000259" key="10">
    <source>
        <dbReference type="PROSITE" id="PS50109"/>
    </source>
</evidence>
<evidence type="ECO:0000256" key="9">
    <source>
        <dbReference type="SAM" id="Phobius"/>
    </source>
</evidence>
<reference evidence="11 12" key="1">
    <citation type="submission" date="2017-07" db="EMBL/GenBank/DDBJ databases">
        <title>Genome sequencing and assembly of Paenibacillus rigui.</title>
        <authorList>
            <person name="Mayilraj S."/>
        </authorList>
    </citation>
    <scope>NUCLEOTIDE SEQUENCE [LARGE SCALE GENOMIC DNA]</scope>
    <source>
        <strain evidence="11 12">JCM 16352</strain>
    </source>
</reference>
<keyword evidence="9" id="KW-0472">Membrane</keyword>
<dbReference type="Pfam" id="PF02518">
    <property type="entry name" value="HATPase_c"/>
    <property type="match status" value="1"/>
</dbReference>
<protein>
    <recommendedName>
        <fullName evidence="2">histidine kinase</fullName>
        <ecNumber evidence="2">2.7.13.3</ecNumber>
    </recommendedName>
</protein>
<dbReference type="AlphaFoldDB" id="A0A229URA7"/>
<sequence>MLFILMFVTLWTISFVIWRHARGADYARLVALMFIAGGCASFSVSIHHVILPFLRQHTEVPLPLLEAGRILGTAALHVYYYFIYYLFLMGALIISGLFTKRLLLWLGLAALLPPLWSLAAQTSYYPITVVDVQSIRTWSFIYILAGISCYVIGYIREPERLQKRNILRSGLLINIALVLAFVTDFYSVAVVTIDESDILFANGNHWDANSLIVLWILLLFVLFALRYGVFGVKLRIEQQKLDYSIRALTKGTAILNHALKNEVVKINLIGEHIQYLLEHGEKASAQETVSHLFQITDRMTALFRKIGDQTEEIILKKEPVRVNPLIDSIAAQLQPLAESKGVAIRCSYQCDVNLMCDPHHLAEVLNNLCLNAMEAIVSDRGNIEISTMMRGGRLSITVKDDGQGIPKEMVSHVFTPFFSTKSGHAVHSGLGLSYCYNVLRKHGGSIKVLASDVNKGTLIGLSLPLKE</sequence>
<dbReference type="Proteomes" id="UP000215509">
    <property type="component" value="Unassembled WGS sequence"/>
</dbReference>
<dbReference type="InterPro" id="IPR036890">
    <property type="entry name" value="HATPase_C_sf"/>
</dbReference>
<keyword evidence="7" id="KW-0067">ATP-binding</keyword>
<comment type="caution">
    <text evidence="11">The sequence shown here is derived from an EMBL/GenBank/DDBJ whole genome shotgun (WGS) entry which is preliminary data.</text>
</comment>
<keyword evidence="8" id="KW-0902">Two-component regulatory system</keyword>
<dbReference type="Gene3D" id="3.30.565.10">
    <property type="entry name" value="Histidine kinase-like ATPase, C-terminal domain"/>
    <property type="match status" value="1"/>
</dbReference>
<evidence type="ECO:0000256" key="2">
    <source>
        <dbReference type="ARBA" id="ARBA00012438"/>
    </source>
</evidence>
<feature type="transmembrane region" description="Helical" evidence="9">
    <location>
        <begin position="78"/>
        <end position="98"/>
    </location>
</feature>
<keyword evidence="9" id="KW-0812">Transmembrane</keyword>
<dbReference type="PANTHER" id="PTHR43065:SF10">
    <property type="entry name" value="PEROXIDE STRESS-ACTIVATED HISTIDINE KINASE MAK3"/>
    <property type="match status" value="1"/>
</dbReference>
<proteinExistence type="predicted"/>
<evidence type="ECO:0000256" key="4">
    <source>
        <dbReference type="ARBA" id="ARBA00022679"/>
    </source>
</evidence>